<comment type="subcellular location">
    <subcellularLocation>
        <location evidence="1">Nucleus</location>
    </subcellularLocation>
</comment>
<keyword evidence="5" id="KW-0539">Nucleus</keyword>
<evidence type="ECO:0000256" key="4">
    <source>
        <dbReference type="ARBA" id="ARBA00023163"/>
    </source>
</evidence>
<dbReference type="Pfam" id="PF00319">
    <property type="entry name" value="SRF-TF"/>
    <property type="match status" value="1"/>
</dbReference>
<dbReference type="FunFam" id="3.40.1810.10:FF:000018">
    <property type="entry name" value="agamous-like MADS-box protein AGL80"/>
    <property type="match status" value="1"/>
</dbReference>
<dbReference type="Gene3D" id="3.40.1810.10">
    <property type="entry name" value="Transcription factor, MADS-box"/>
    <property type="match status" value="1"/>
</dbReference>
<keyword evidence="8" id="KW-1185">Reference proteome</keyword>
<evidence type="ECO:0000256" key="2">
    <source>
        <dbReference type="ARBA" id="ARBA00023015"/>
    </source>
</evidence>
<dbReference type="PANTHER" id="PTHR48019">
    <property type="entry name" value="SERUM RESPONSE FACTOR HOMOLOG"/>
    <property type="match status" value="1"/>
</dbReference>
<evidence type="ECO:0000256" key="1">
    <source>
        <dbReference type="ARBA" id="ARBA00004123"/>
    </source>
</evidence>
<comment type="caution">
    <text evidence="7">The sequence shown here is derived from an EMBL/GenBank/DDBJ whole genome shotgun (WGS) entry which is preliminary data.</text>
</comment>
<accession>A0AAN9RPI6</accession>
<evidence type="ECO:0000256" key="3">
    <source>
        <dbReference type="ARBA" id="ARBA00023125"/>
    </source>
</evidence>
<evidence type="ECO:0000313" key="8">
    <source>
        <dbReference type="Proteomes" id="UP001386955"/>
    </source>
</evidence>
<dbReference type="CDD" id="cd00266">
    <property type="entry name" value="MADS_SRF_like"/>
    <property type="match status" value="1"/>
</dbReference>
<sequence length="200" mass="22771">MAPTKVKLAFIDNDAKRKTTYKKRKNSLLKKTEELSTLCGLQACAIVYGPNDDEPEIWPSASGVQNVLAKFRSEPKSEQSKRMENQESLIAQSIVKGRKKIQELVQENKHNEMCLFLFQCLKLGNFELHDNKATSVDFNILSSLIEKNLYNISKRLEWVKVQPLMQAATHEVALHEDGNGLNMNANTKQSQQFINFLNVC</sequence>
<dbReference type="GO" id="GO:0005634">
    <property type="term" value="C:nucleus"/>
    <property type="evidence" value="ECO:0007669"/>
    <property type="project" value="UniProtKB-SubCell"/>
</dbReference>
<name>A0AAN9RPI6_PSOTE</name>
<dbReference type="SMART" id="SM00432">
    <property type="entry name" value="MADS"/>
    <property type="match status" value="1"/>
</dbReference>
<dbReference type="PRINTS" id="PR00404">
    <property type="entry name" value="MADSDOMAIN"/>
</dbReference>
<keyword evidence="3" id="KW-0238">DNA-binding</keyword>
<evidence type="ECO:0000313" key="7">
    <source>
        <dbReference type="EMBL" id="KAK7380676.1"/>
    </source>
</evidence>
<proteinExistence type="predicted"/>
<dbReference type="Proteomes" id="UP001386955">
    <property type="component" value="Unassembled WGS sequence"/>
</dbReference>
<evidence type="ECO:0000256" key="5">
    <source>
        <dbReference type="ARBA" id="ARBA00023242"/>
    </source>
</evidence>
<evidence type="ECO:0000259" key="6">
    <source>
        <dbReference type="PROSITE" id="PS50066"/>
    </source>
</evidence>
<dbReference type="GO" id="GO:0045944">
    <property type="term" value="P:positive regulation of transcription by RNA polymerase II"/>
    <property type="evidence" value="ECO:0007669"/>
    <property type="project" value="InterPro"/>
</dbReference>
<dbReference type="InterPro" id="IPR036879">
    <property type="entry name" value="TF_MADSbox_sf"/>
</dbReference>
<dbReference type="GO" id="GO:0046983">
    <property type="term" value="F:protein dimerization activity"/>
    <property type="evidence" value="ECO:0007669"/>
    <property type="project" value="InterPro"/>
</dbReference>
<dbReference type="GO" id="GO:0000981">
    <property type="term" value="F:DNA-binding transcription factor activity, RNA polymerase II-specific"/>
    <property type="evidence" value="ECO:0007669"/>
    <property type="project" value="InterPro"/>
</dbReference>
<dbReference type="GO" id="GO:0000987">
    <property type="term" value="F:cis-regulatory region sequence-specific DNA binding"/>
    <property type="evidence" value="ECO:0007669"/>
    <property type="project" value="InterPro"/>
</dbReference>
<dbReference type="PROSITE" id="PS50066">
    <property type="entry name" value="MADS_BOX_2"/>
    <property type="match status" value="1"/>
</dbReference>
<dbReference type="InterPro" id="IPR050142">
    <property type="entry name" value="MADS-box/MEF2_TF"/>
</dbReference>
<organism evidence="7 8">
    <name type="scientific">Psophocarpus tetragonolobus</name>
    <name type="common">Winged bean</name>
    <name type="synonym">Dolichos tetragonolobus</name>
    <dbReference type="NCBI Taxonomy" id="3891"/>
    <lineage>
        <taxon>Eukaryota</taxon>
        <taxon>Viridiplantae</taxon>
        <taxon>Streptophyta</taxon>
        <taxon>Embryophyta</taxon>
        <taxon>Tracheophyta</taxon>
        <taxon>Spermatophyta</taxon>
        <taxon>Magnoliopsida</taxon>
        <taxon>eudicotyledons</taxon>
        <taxon>Gunneridae</taxon>
        <taxon>Pentapetalae</taxon>
        <taxon>rosids</taxon>
        <taxon>fabids</taxon>
        <taxon>Fabales</taxon>
        <taxon>Fabaceae</taxon>
        <taxon>Papilionoideae</taxon>
        <taxon>50 kb inversion clade</taxon>
        <taxon>NPAAA clade</taxon>
        <taxon>indigoferoid/millettioid clade</taxon>
        <taxon>Phaseoleae</taxon>
        <taxon>Psophocarpus</taxon>
    </lineage>
</organism>
<dbReference type="EMBL" id="JAYMYS010000009">
    <property type="protein sequence ID" value="KAK7380676.1"/>
    <property type="molecule type" value="Genomic_DNA"/>
</dbReference>
<feature type="domain" description="MADS-box" evidence="6">
    <location>
        <begin position="1"/>
        <end position="51"/>
    </location>
</feature>
<dbReference type="SUPFAM" id="SSF55455">
    <property type="entry name" value="SRF-like"/>
    <property type="match status" value="1"/>
</dbReference>
<keyword evidence="2" id="KW-0805">Transcription regulation</keyword>
<dbReference type="InterPro" id="IPR033897">
    <property type="entry name" value="SRF-like_MADS-box"/>
</dbReference>
<reference evidence="7 8" key="1">
    <citation type="submission" date="2024-01" db="EMBL/GenBank/DDBJ databases">
        <title>The genomes of 5 underutilized Papilionoideae crops provide insights into root nodulation and disease resistanc.</title>
        <authorList>
            <person name="Jiang F."/>
        </authorList>
    </citation>
    <scope>NUCLEOTIDE SEQUENCE [LARGE SCALE GENOMIC DNA]</scope>
    <source>
        <strain evidence="7">DUOXIRENSHENG_FW03</strain>
        <tissue evidence="7">Leaves</tissue>
    </source>
</reference>
<protein>
    <recommendedName>
        <fullName evidence="6">MADS-box domain-containing protein</fullName>
    </recommendedName>
</protein>
<dbReference type="AlphaFoldDB" id="A0AAN9RPI6"/>
<gene>
    <name evidence="7" type="ORF">VNO78_33191</name>
</gene>
<keyword evidence="4" id="KW-0804">Transcription</keyword>
<dbReference type="InterPro" id="IPR002100">
    <property type="entry name" value="TF_MADSbox"/>
</dbReference>